<organism evidence="1 2">
    <name type="scientific">Lindgomyces ingoldianus</name>
    <dbReference type="NCBI Taxonomy" id="673940"/>
    <lineage>
        <taxon>Eukaryota</taxon>
        <taxon>Fungi</taxon>
        <taxon>Dikarya</taxon>
        <taxon>Ascomycota</taxon>
        <taxon>Pezizomycotina</taxon>
        <taxon>Dothideomycetes</taxon>
        <taxon>Pleosporomycetidae</taxon>
        <taxon>Pleosporales</taxon>
        <taxon>Lindgomycetaceae</taxon>
        <taxon>Lindgomyces</taxon>
    </lineage>
</organism>
<dbReference type="Proteomes" id="UP000799755">
    <property type="component" value="Unassembled WGS sequence"/>
</dbReference>
<gene>
    <name evidence="1" type="ORF">BDR25DRAFT_215217</name>
</gene>
<accession>A0ACB6R784</accession>
<evidence type="ECO:0000313" key="1">
    <source>
        <dbReference type="EMBL" id="KAF2474947.1"/>
    </source>
</evidence>
<keyword evidence="2" id="KW-1185">Reference proteome</keyword>
<name>A0ACB6R784_9PLEO</name>
<evidence type="ECO:0000313" key="2">
    <source>
        <dbReference type="Proteomes" id="UP000799755"/>
    </source>
</evidence>
<reference evidence="1" key="1">
    <citation type="journal article" date="2020" name="Stud. Mycol.">
        <title>101 Dothideomycetes genomes: a test case for predicting lifestyles and emergence of pathogens.</title>
        <authorList>
            <person name="Haridas S."/>
            <person name="Albert R."/>
            <person name="Binder M."/>
            <person name="Bloem J."/>
            <person name="Labutti K."/>
            <person name="Salamov A."/>
            <person name="Andreopoulos B."/>
            <person name="Baker S."/>
            <person name="Barry K."/>
            <person name="Bills G."/>
            <person name="Bluhm B."/>
            <person name="Cannon C."/>
            <person name="Castanera R."/>
            <person name="Culley D."/>
            <person name="Daum C."/>
            <person name="Ezra D."/>
            <person name="Gonzalez J."/>
            <person name="Henrissat B."/>
            <person name="Kuo A."/>
            <person name="Liang C."/>
            <person name="Lipzen A."/>
            <person name="Lutzoni F."/>
            <person name="Magnuson J."/>
            <person name="Mondo S."/>
            <person name="Nolan M."/>
            <person name="Ohm R."/>
            <person name="Pangilinan J."/>
            <person name="Park H.-J."/>
            <person name="Ramirez L."/>
            <person name="Alfaro M."/>
            <person name="Sun H."/>
            <person name="Tritt A."/>
            <person name="Yoshinaga Y."/>
            <person name="Zwiers L.-H."/>
            <person name="Turgeon B."/>
            <person name="Goodwin S."/>
            <person name="Spatafora J."/>
            <person name="Crous P."/>
            <person name="Grigoriev I."/>
        </authorList>
    </citation>
    <scope>NUCLEOTIDE SEQUENCE</scope>
    <source>
        <strain evidence="1">ATCC 200398</strain>
    </source>
</reference>
<proteinExistence type="predicted"/>
<dbReference type="EMBL" id="MU003497">
    <property type="protein sequence ID" value="KAF2474947.1"/>
    <property type="molecule type" value="Genomic_DNA"/>
</dbReference>
<protein>
    <submittedName>
        <fullName evidence="1">Uncharacterized protein</fullName>
    </submittedName>
</protein>
<sequence>MSNQCDIQINPDIIGIGVRISLYILSLAGPILSLFSASDALLRSIETSMGLTGLAVLLTTFVYSGEKTLDLFHALCIFHLVGLAGVSIRPKRDVRQKQITQAIFEVVYLGGTLGLLIFMISVFARAKSFGPKPQCNDGVMYVMFGVNVSAINPTFRALFLANFALMLVGLPVSYLVWSARKERYCSDEEEFAGIRVMSDVAGRCYLIAMLELMIKRNNTTSDGSDWSFGQILAMMMLLGPLIEFVSAFFKDGNQDDDGKKSGKLLSNQFVNVVQVGSSSSN</sequence>
<comment type="caution">
    <text evidence="1">The sequence shown here is derived from an EMBL/GenBank/DDBJ whole genome shotgun (WGS) entry which is preliminary data.</text>
</comment>